<organism evidence="2 3">
    <name type="scientific">Hydrogenophaga intermedia</name>
    <dbReference type="NCBI Taxonomy" id="65786"/>
    <lineage>
        <taxon>Bacteria</taxon>
        <taxon>Pseudomonadati</taxon>
        <taxon>Pseudomonadota</taxon>
        <taxon>Betaproteobacteria</taxon>
        <taxon>Burkholderiales</taxon>
        <taxon>Comamonadaceae</taxon>
        <taxon>Hydrogenophaga</taxon>
    </lineage>
</organism>
<proteinExistence type="predicted"/>
<feature type="region of interest" description="Disordered" evidence="1">
    <location>
        <begin position="137"/>
        <end position="170"/>
    </location>
</feature>
<gene>
    <name evidence="2" type="ORF">BN948_02911</name>
</gene>
<dbReference type="Proteomes" id="UP000028878">
    <property type="component" value="Unassembled WGS sequence"/>
</dbReference>
<name>A0A1L1PNF0_HYDIT</name>
<protein>
    <submittedName>
        <fullName evidence="2">Uncharacterized protein</fullName>
    </submittedName>
</protein>
<accession>A0A1L1PNF0</accession>
<reference evidence="3" key="1">
    <citation type="submission" date="2014-11" db="EMBL/GenBank/DDBJ databases">
        <title>Draft genome sequence of Hydrogenophaga intermedia S1.</title>
        <authorList>
            <person name="Gan H.M."/>
            <person name="Chew T.H."/>
            <person name="Stolz A."/>
        </authorList>
    </citation>
    <scope>NUCLEOTIDE SEQUENCE [LARGE SCALE GENOMIC DNA]</scope>
    <source>
        <strain evidence="3">S1</strain>
    </source>
</reference>
<dbReference type="RefSeq" id="WP_009517781.1">
    <property type="nucleotide sequence ID" value="NZ_CCAE010000024.1"/>
</dbReference>
<evidence type="ECO:0000256" key="1">
    <source>
        <dbReference type="SAM" id="MobiDB-lite"/>
    </source>
</evidence>
<evidence type="ECO:0000313" key="2">
    <source>
        <dbReference type="EMBL" id="CDN88477.1"/>
    </source>
</evidence>
<dbReference type="EMBL" id="CCAE010000024">
    <property type="protein sequence ID" value="CDN88477.1"/>
    <property type="molecule type" value="Genomic_DNA"/>
</dbReference>
<keyword evidence="3" id="KW-1185">Reference proteome</keyword>
<evidence type="ECO:0000313" key="3">
    <source>
        <dbReference type="Proteomes" id="UP000028878"/>
    </source>
</evidence>
<sequence length="309" mass="33901">MTRIASYFRAPTKPKVADRADRQALKRTVIDSKTGEINFDHLNKLLGHYPNARTLYAKKDWLGRLYVSFNEPEDGKYEYADKKALGTLAKLGLTDSFVGYKQAVFDAKQDLLSNLNSHGGGFEVTSKFRQAALTLEKAQKDGPAKQETAPPAPASQNSQPNSTTATSLSMSGHELKIETPAPTVVAIEPIKTQASDTPTIDAEDLDLMDAIDNAISVLDARTAFAIQKTNSEVSDSLVDGGRLPFARTLLSNLPQPPEVANDQPLSDLDKLNYYLDKTNLLKQVGKGDHHALTEYRSELLKAEEKQQAI</sequence>
<dbReference type="AlphaFoldDB" id="A0A1L1PNF0"/>